<comment type="subunit">
    <text evidence="4">Monomer.</text>
</comment>
<evidence type="ECO:0000259" key="18">
    <source>
        <dbReference type="PROSITE" id="PS51068"/>
    </source>
</evidence>
<keyword evidence="20" id="KW-1185">Reference proteome</keyword>
<dbReference type="InterPro" id="IPR000214">
    <property type="entry name" value="Znf_DNA_glyclase/AP_lyase"/>
</dbReference>
<evidence type="ECO:0000256" key="8">
    <source>
        <dbReference type="ARBA" id="ARBA00022801"/>
    </source>
</evidence>
<sequence length="284" mass="31728">MPELPEVETLLQGLSPLVLGRRIERVEALRDRTVRKIASFEEFEASVVSTQVVALRRYAKHLIVDLARNHEFIGHLILHMGMSGQLRSSGLTGEESVYVRHSNFRVHLDDGTIVAFIDPRTFGWIAFDSYDGDPMPISLRRLGPDAILSSDPLALIKARATSSSIGIKWQLLDQALIGGIGNMYGDEILFDAAIAPFRTPSTFSEEEFITLITSIRKILTRAIELRGSSLFDRTYRDIAGEIGAAQKFHMAYAREGEPCLRCGDQIVRVVSKGRSSFFCRICQI</sequence>
<dbReference type="AlphaFoldDB" id="A0A0D8HDC9"/>
<dbReference type="InterPro" id="IPR010663">
    <property type="entry name" value="Znf_FPG/IleRS"/>
</dbReference>
<keyword evidence="7 16" id="KW-0863">Zinc-finger</keyword>
<dbReference type="GO" id="GO:0006979">
    <property type="term" value="P:response to oxidative stress"/>
    <property type="evidence" value="ECO:0007669"/>
    <property type="project" value="UniProtKB-ARBA"/>
</dbReference>
<name>A0A0D8HDC9_9ACTN</name>
<dbReference type="GO" id="GO:0034039">
    <property type="term" value="F:8-oxo-7,8-dihydroguanine DNA N-glycosylase activity"/>
    <property type="evidence" value="ECO:0007669"/>
    <property type="project" value="TreeGrafter"/>
</dbReference>
<evidence type="ECO:0000256" key="6">
    <source>
        <dbReference type="ARBA" id="ARBA00022763"/>
    </source>
</evidence>
<evidence type="ECO:0000256" key="11">
    <source>
        <dbReference type="ARBA" id="ARBA00023204"/>
    </source>
</evidence>
<evidence type="ECO:0000256" key="14">
    <source>
        <dbReference type="ARBA" id="ARBA00023295"/>
    </source>
</evidence>
<dbReference type="Gene3D" id="3.20.190.10">
    <property type="entry name" value="MutM-like, N-terminal"/>
    <property type="match status" value="1"/>
</dbReference>
<comment type="cofactor">
    <cofactor evidence="2">
        <name>Zn(2+)</name>
        <dbReference type="ChEBI" id="CHEBI:29105"/>
    </cofactor>
</comment>
<keyword evidence="14 19" id="KW-0326">Glycosidase</keyword>
<comment type="similarity">
    <text evidence="3">Belongs to the FPG family.</text>
</comment>
<dbReference type="SUPFAM" id="SSF57716">
    <property type="entry name" value="Glucocorticoid receptor-like (DNA-binding domain)"/>
    <property type="match status" value="1"/>
</dbReference>
<dbReference type="SMART" id="SM00898">
    <property type="entry name" value="Fapy_DNA_glyco"/>
    <property type="match status" value="1"/>
</dbReference>
<evidence type="ECO:0000256" key="9">
    <source>
        <dbReference type="ARBA" id="ARBA00022833"/>
    </source>
</evidence>
<evidence type="ECO:0000256" key="1">
    <source>
        <dbReference type="ARBA" id="ARBA00001668"/>
    </source>
</evidence>
<dbReference type="PANTHER" id="PTHR22993">
    <property type="entry name" value="FORMAMIDOPYRIMIDINE-DNA GLYCOSYLASE"/>
    <property type="match status" value="1"/>
</dbReference>
<dbReference type="SUPFAM" id="SSF81624">
    <property type="entry name" value="N-terminal domain of MutM-like DNA repair proteins"/>
    <property type="match status" value="1"/>
</dbReference>
<dbReference type="NCBIfam" id="TIGR00577">
    <property type="entry name" value="fpg"/>
    <property type="match status" value="1"/>
</dbReference>
<dbReference type="OrthoDB" id="9800855at2"/>
<dbReference type="PROSITE" id="PS01242">
    <property type="entry name" value="ZF_FPG_1"/>
    <property type="match status" value="1"/>
</dbReference>
<reference evidence="19 20" key="1">
    <citation type="submission" date="2015-01" db="EMBL/GenBank/DDBJ databases">
        <title>Draft genome of the acidophilic iron oxidizer Acidithrix ferrooxidans strain Py-F3.</title>
        <authorList>
            <person name="Poehlein A."/>
            <person name="Eisen S."/>
            <person name="Schloemann M."/>
            <person name="Johnson B.D."/>
            <person name="Daniel R."/>
            <person name="Muehling M."/>
        </authorList>
    </citation>
    <scope>NUCLEOTIDE SEQUENCE [LARGE SCALE GENOMIC DNA]</scope>
    <source>
        <strain evidence="19 20">Py-F3</strain>
    </source>
</reference>
<feature type="domain" description="Formamidopyrimidine-DNA glycosylase catalytic" evidence="18">
    <location>
        <begin position="2"/>
        <end position="123"/>
    </location>
</feature>
<dbReference type="GO" id="GO:0003684">
    <property type="term" value="F:damaged DNA binding"/>
    <property type="evidence" value="ECO:0007669"/>
    <property type="project" value="InterPro"/>
</dbReference>
<dbReference type="SUPFAM" id="SSF46946">
    <property type="entry name" value="S13-like H2TH domain"/>
    <property type="match status" value="1"/>
</dbReference>
<dbReference type="RefSeq" id="WP_052606870.1">
    <property type="nucleotide sequence ID" value="NZ_JXYS01000109.1"/>
</dbReference>
<accession>A0A0D8HDC9</accession>
<dbReference type="GO" id="GO:0006284">
    <property type="term" value="P:base-excision repair"/>
    <property type="evidence" value="ECO:0007669"/>
    <property type="project" value="InterPro"/>
</dbReference>
<dbReference type="Proteomes" id="UP000032360">
    <property type="component" value="Unassembled WGS sequence"/>
</dbReference>
<comment type="caution">
    <text evidence="19">The sequence shown here is derived from an EMBL/GenBank/DDBJ whole genome shotgun (WGS) entry which is preliminary data.</text>
</comment>
<keyword evidence="9" id="KW-0862">Zinc</keyword>
<dbReference type="SMART" id="SM01232">
    <property type="entry name" value="H2TH"/>
    <property type="match status" value="1"/>
</dbReference>
<dbReference type="NCBIfam" id="NF002211">
    <property type="entry name" value="PRK01103.1"/>
    <property type="match status" value="1"/>
</dbReference>
<dbReference type="STRING" id="1280514.AXFE_32040"/>
<evidence type="ECO:0000256" key="16">
    <source>
        <dbReference type="PROSITE-ProRule" id="PRU00391"/>
    </source>
</evidence>
<dbReference type="EC" id="4.2.99.18" evidence="19"/>
<dbReference type="GO" id="GO:0140078">
    <property type="term" value="F:class I DNA-(apurinic or apyrimidinic site) endonuclease activity"/>
    <property type="evidence" value="ECO:0007669"/>
    <property type="project" value="UniProtKB-EC"/>
</dbReference>
<protein>
    <submittedName>
        <fullName evidence="19">Formamidopyrimidine-DNA glycosylase</fullName>
        <ecNumber evidence="19">3.2.2.23</ecNumber>
        <ecNumber evidence="19">4.2.99.18</ecNumber>
    </submittedName>
</protein>
<keyword evidence="5" id="KW-0479">Metal-binding</keyword>
<dbReference type="PROSITE" id="PS51068">
    <property type="entry name" value="FPG_CAT"/>
    <property type="match status" value="1"/>
</dbReference>
<evidence type="ECO:0000313" key="20">
    <source>
        <dbReference type="Proteomes" id="UP000032360"/>
    </source>
</evidence>
<dbReference type="InterPro" id="IPR015887">
    <property type="entry name" value="DNA_glyclase_Znf_dom_DNA_BS"/>
</dbReference>
<evidence type="ECO:0000256" key="10">
    <source>
        <dbReference type="ARBA" id="ARBA00023125"/>
    </source>
</evidence>
<evidence type="ECO:0000256" key="4">
    <source>
        <dbReference type="ARBA" id="ARBA00011245"/>
    </source>
</evidence>
<evidence type="ECO:0000256" key="13">
    <source>
        <dbReference type="ARBA" id="ARBA00023268"/>
    </source>
</evidence>
<dbReference type="FunFam" id="1.10.8.50:FF:000003">
    <property type="entry name" value="Formamidopyrimidine-DNA glycosylase"/>
    <property type="match status" value="1"/>
</dbReference>
<keyword evidence="8 19" id="KW-0378">Hydrolase</keyword>
<keyword evidence="6" id="KW-0227">DNA damage</keyword>
<feature type="domain" description="FPG-type" evidence="17">
    <location>
        <begin position="250"/>
        <end position="284"/>
    </location>
</feature>
<dbReference type="InterPro" id="IPR020629">
    <property type="entry name" value="FPG_Glyclase"/>
</dbReference>
<keyword evidence="13" id="KW-0511">Multifunctional enzyme</keyword>
<evidence type="ECO:0000256" key="3">
    <source>
        <dbReference type="ARBA" id="ARBA00009409"/>
    </source>
</evidence>
<comment type="catalytic activity">
    <reaction evidence="1">
        <text>Hydrolysis of DNA containing ring-opened 7-methylguanine residues, releasing 2,6-diamino-4-hydroxy-5-(N-methyl)formamidopyrimidine.</text>
        <dbReference type="EC" id="3.2.2.23"/>
    </reaction>
</comment>
<evidence type="ECO:0000256" key="12">
    <source>
        <dbReference type="ARBA" id="ARBA00023239"/>
    </source>
</evidence>
<keyword evidence="12 19" id="KW-0456">Lyase</keyword>
<dbReference type="InterPro" id="IPR010979">
    <property type="entry name" value="Ribosomal_uS13-like_H2TH"/>
</dbReference>
<dbReference type="Pfam" id="PF01149">
    <property type="entry name" value="Fapy_DNA_glyco"/>
    <property type="match status" value="1"/>
</dbReference>
<dbReference type="EC" id="3.2.2.23" evidence="19"/>
<evidence type="ECO:0000256" key="15">
    <source>
        <dbReference type="ARBA" id="ARBA00044632"/>
    </source>
</evidence>
<evidence type="ECO:0000256" key="5">
    <source>
        <dbReference type="ARBA" id="ARBA00022723"/>
    </source>
</evidence>
<gene>
    <name evidence="19" type="primary">mutM</name>
    <name evidence="19" type="ORF">AXFE_32040</name>
</gene>
<dbReference type="GO" id="GO:0003690">
    <property type="term" value="F:double-stranded DNA binding"/>
    <property type="evidence" value="ECO:0007669"/>
    <property type="project" value="UniProtKB-ARBA"/>
</dbReference>
<dbReference type="InterPro" id="IPR012319">
    <property type="entry name" value="FPG_cat"/>
</dbReference>
<keyword evidence="11" id="KW-0234">DNA repair</keyword>
<dbReference type="InterPro" id="IPR035937">
    <property type="entry name" value="FPG_N"/>
</dbReference>
<dbReference type="InterPro" id="IPR015886">
    <property type="entry name" value="H2TH_FPG"/>
</dbReference>
<dbReference type="Gene3D" id="1.10.8.50">
    <property type="match status" value="1"/>
</dbReference>
<keyword evidence="10" id="KW-0238">DNA-binding</keyword>
<evidence type="ECO:0000256" key="7">
    <source>
        <dbReference type="ARBA" id="ARBA00022771"/>
    </source>
</evidence>
<dbReference type="CDD" id="cd08966">
    <property type="entry name" value="EcFpg-like_N"/>
    <property type="match status" value="1"/>
</dbReference>
<comment type="catalytic activity">
    <reaction evidence="15">
        <text>2'-deoxyribonucleotide-(2'-deoxyribose 5'-phosphate)-2'-deoxyribonucleotide-DNA = a 3'-end 2'-deoxyribonucleotide-(2,3-dehydro-2,3-deoxyribose 5'-phosphate)-DNA + a 5'-end 5'-phospho-2'-deoxyribonucleoside-DNA + H(+)</text>
        <dbReference type="Rhea" id="RHEA:66592"/>
        <dbReference type="Rhea" id="RHEA-COMP:13180"/>
        <dbReference type="Rhea" id="RHEA-COMP:16897"/>
        <dbReference type="Rhea" id="RHEA-COMP:17067"/>
        <dbReference type="ChEBI" id="CHEBI:15378"/>
        <dbReference type="ChEBI" id="CHEBI:136412"/>
        <dbReference type="ChEBI" id="CHEBI:157695"/>
        <dbReference type="ChEBI" id="CHEBI:167181"/>
        <dbReference type="EC" id="4.2.99.18"/>
    </reaction>
</comment>
<dbReference type="Pfam" id="PF06831">
    <property type="entry name" value="H2TH"/>
    <property type="match status" value="1"/>
</dbReference>
<dbReference type="PANTHER" id="PTHR22993:SF9">
    <property type="entry name" value="FORMAMIDOPYRIMIDINE-DNA GLYCOSYLASE"/>
    <property type="match status" value="1"/>
</dbReference>
<proteinExistence type="inferred from homology"/>
<evidence type="ECO:0000313" key="19">
    <source>
        <dbReference type="EMBL" id="KJF15955.1"/>
    </source>
</evidence>
<dbReference type="EMBL" id="JXYS01000109">
    <property type="protein sequence ID" value="KJF15955.1"/>
    <property type="molecule type" value="Genomic_DNA"/>
</dbReference>
<evidence type="ECO:0000256" key="2">
    <source>
        <dbReference type="ARBA" id="ARBA00001947"/>
    </source>
</evidence>
<dbReference type="PROSITE" id="PS51066">
    <property type="entry name" value="ZF_FPG_2"/>
    <property type="match status" value="1"/>
</dbReference>
<dbReference type="Pfam" id="PF06827">
    <property type="entry name" value="zf-FPG_IleRS"/>
    <property type="match status" value="1"/>
</dbReference>
<evidence type="ECO:0000259" key="17">
    <source>
        <dbReference type="PROSITE" id="PS51066"/>
    </source>
</evidence>
<organism evidence="19 20">
    <name type="scientific">Acidithrix ferrooxidans</name>
    <dbReference type="NCBI Taxonomy" id="1280514"/>
    <lineage>
        <taxon>Bacteria</taxon>
        <taxon>Bacillati</taxon>
        <taxon>Actinomycetota</taxon>
        <taxon>Acidimicrobiia</taxon>
        <taxon>Acidimicrobiales</taxon>
        <taxon>Acidimicrobiaceae</taxon>
        <taxon>Acidithrix</taxon>
    </lineage>
</organism>
<dbReference type="GO" id="GO:0008270">
    <property type="term" value="F:zinc ion binding"/>
    <property type="evidence" value="ECO:0007669"/>
    <property type="project" value="UniProtKB-KW"/>
</dbReference>